<dbReference type="Gene3D" id="3.90.650.10">
    <property type="entry name" value="PurM-like C-terminal domain"/>
    <property type="match status" value="1"/>
</dbReference>
<evidence type="ECO:0008006" key="2">
    <source>
        <dbReference type="Google" id="ProtNLM"/>
    </source>
</evidence>
<gene>
    <name evidence="1" type="ORF">SDC9_182956</name>
</gene>
<dbReference type="EMBL" id="VSSQ01089053">
    <property type="protein sequence ID" value="MPN35458.1"/>
    <property type="molecule type" value="Genomic_DNA"/>
</dbReference>
<dbReference type="InterPro" id="IPR036676">
    <property type="entry name" value="PurM-like_C_sf"/>
</dbReference>
<dbReference type="SUPFAM" id="SSF56042">
    <property type="entry name" value="PurM C-terminal domain-like"/>
    <property type="match status" value="1"/>
</dbReference>
<name>A0A645H913_9ZZZZ</name>
<evidence type="ECO:0000313" key="1">
    <source>
        <dbReference type="EMBL" id="MPN35458.1"/>
    </source>
</evidence>
<sequence length="59" mass="7044">MYQVFNMGHRMEIYLSREHADEIIRISKSFNIDAQIVGFVEVSDRKELIIESEFGKFIY</sequence>
<organism evidence="1">
    <name type="scientific">bioreactor metagenome</name>
    <dbReference type="NCBI Taxonomy" id="1076179"/>
    <lineage>
        <taxon>unclassified sequences</taxon>
        <taxon>metagenomes</taxon>
        <taxon>ecological metagenomes</taxon>
    </lineage>
</organism>
<reference evidence="1" key="1">
    <citation type="submission" date="2019-08" db="EMBL/GenBank/DDBJ databases">
        <authorList>
            <person name="Kucharzyk K."/>
            <person name="Murdoch R.W."/>
            <person name="Higgins S."/>
            <person name="Loffler F."/>
        </authorList>
    </citation>
    <scope>NUCLEOTIDE SEQUENCE</scope>
</reference>
<protein>
    <recommendedName>
        <fullName evidence="2">Phosphoribosylformylglycinamidine cyclo-ligase</fullName>
    </recommendedName>
</protein>
<accession>A0A645H913</accession>
<proteinExistence type="predicted"/>
<dbReference type="AlphaFoldDB" id="A0A645H913"/>
<comment type="caution">
    <text evidence="1">The sequence shown here is derived from an EMBL/GenBank/DDBJ whole genome shotgun (WGS) entry which is preliminary data.</text>
</comment>